<evidence type="ECO:0000256" key="2">
    <source>
        <dbReference type="ARBA" id="ARBA00006275"/>
    </source>
</evidence>
<feature type="signal peptide" evidence="6">
    <location>
        <begin position="1"/>
        <end position="22"/>
    </location>
</feature>
<reference evidence="9" key="1">
    <citation type="submission" date="2022-01" db="EMBL/GenBank/DDBJ databases">
        <title>Novel bile acid biosynthetic pathways are enriched in the microbiome of centenarians.</title>
        <authorList>
            <person name="Sato Y."/>
            <person name="Atarashi K."/>
            <person name="Plichta R.D."/>
            <person name="Arai Y."/>
            <person name="Sasajima S."/>
            <person name="Kearney M.S."/>
            <person name="Suda W."/>
            <person name="Takeshita K."/>
            <person name="Sasaki T."/>
            <person name="Okamoto S."/>
            <person name="Skelly N.A."/>
            <person name="Okamura Y."/>
            <person name="Vlamakis H."/>
            <person name="Li Y."/>
            <person name="Tanoue T."/>
            <person name="Takei H."/>
            <person name="Nittono H."/>
            <person name="Narushima S."/>
            <person name="Irie J."/>
            <person name="Itoh H."/>
            <person name="Moriya K."/>
            <person name="Sugiura Y."/>
            <person name="Suematsu M."/>
            <person name="Moritoki N."/>
            <person name="Shibata S."/>
            <person name="Littman R.D."/>
            <person name="Fischbach A.M."/>
            <person name="Uwamino Y."/>
            <person name="Inoue T."/>
            <person name="Honda A."/>
            <person name="Hattori M."/>
            <person name="Murai T."/>
            <person name="Xavier J.R."/>
            <person name="Hirose N."/>
            <person name="Honda K."/>
        </authorList>
    </citation>
    <scope>NUCLEOTIDE SEQUENCE</scope>
    <source>
        <strain evidence="9">CE91-St16</strain>
    </source>
</reference>
<dbReference type="InterPro" id="IPR033985">
    <property type="entry name" value="SusD-like_N"/>
</dbReference>
<protein>
    <submittedName>
        <fullName evidence="9">Membrane protein</fullName>
    </submittedName>
</protein>
<dbReference type="GeneID" id="79836413"/>
<dbReference type="Proteomes" id="UP001055105">
    <property type="component" value="Unassembled WGS sequence"/>
</dbReference>
<dbReference type="AlphaFoldDB" id="A0AA37P3P0"/>
<gene>
    <name evidence="9" type="ORF">CE91St16_11260</name>
</gene>
<dbReference type="Pfam" id="PF07980">
    <property type="entry name" value="SusD_RagB"/>
    <property type="match status" value="1"/>
</dbReference>
<keyword evidence="4" id="KW-0472">Membrane</keyword>
<dbReference type="InterPro" id="IPR012944">
    <property type="entry name" value="SusD_RagB_dom"/>
</dbReference>
<feature type="domain" description="SusD-like N-terminal" evidence="8">
    <location>
        <begin position="77"/>
        <end position="192"/>
    </location>
</feature>
<dbReference type="PROSITE" id="PS51257">
    <property type="entry name" value="PROKAR_LIPOPROTEIN"/>
    <property type="match status" value="1"/>
</dbReference>
<dbReference type="Gene3D" id="1.25.40.390">
    <property type="match status" value="1"/>
</dbReference>
<comment type="caution">
    <text evidence="9">The sequence shown here is derived from an EMBL/GenBank/DDBJ whole genome shotgun (WGS) entry which is preliminary data.</text>
</comment>
<feature type="domain" description="RagB/SusD" evidence="7">
    <location>
        <begin position="367"/>
        <end position="481"/>
    </location>
</feature>
<evidence type="ECO:0000256" key="4">
    <source>
        <dbReference type="ARBA" id="ARBA00023136"/>
    </source>
</evidence>
<comment type="subcellular location">
    <subcellularLocation>
        <location evidence="1">Cell outer membrane</location>
    </subcellularLocation>
</comment>
<dbReference type="InterPro" id="IPR011990">
    <property type="entry name" value="TPR-like_helical_dom_sf"/>
</dbReference>
<name>A0AA37P3P0_9BACT</name>
<evidence type="ECO:0000313" key="9">
    <source>
        <dbReference type="EMBL" id="GKI18218.1"/>
    </source>
</evidence>
<dbReference type="Pfam" id="PF14322">
    <property type="entry name" value="SusD-like_3"/>
    <property type="match status" value="1"/>
</dbReference>
<evidence type="ECO:0000256" key="5">
    <source>
        <dbReference type="ARBA" id="ARBA00023237"/>
    </source>
</evidence>
<evidence type="ECO:0000256" key="3">
    <source>
        <dbReference type="ARBA" id="ARBA00022729"/>
    </source>
</evidence>
<dbReference type="GO" id="GO:0009279">
    <property type="term" value="C:cell outer membrane"/>
    <property type="evidence" value="ECO:0007669"/>
    <property type="project" value="UniProtKB-SubCell"/>
</dbReference>
<dbReference type="RefSeq" id="WP_244076242.1">
    <property type="nucleotide sequence ID" value="NZ_AP025581.1"/>
</dbReference>
<feature type="chain" id="PRO_5041272545" evidence="6">
    <location>
        <begin position="23"/>
        <end position="498"/>
    </location>
</feature>
<evidence type="ECO:0000313" key="10">
    <source>
        <dbReference type="Proteomes" id="UP001055105"/>
    </source>
</evidence>
<evidence type="ECO:0000259" key="7">
    <source>
        <dbReference type="Pfam" id="PF07980"/>
    </source>
</evidence>
<organism evidence="9 10">
    <name type="scientific">Alistipes finegoldii</name>
    <dbReference type="NCBI Taxonomy" id="214856"/>
    <lineage>
        <taxon>Bacteria</taxon>
        <taxon>Pseudomonadati</taxon>
        <taxon>Bacteroidota</taxon>
        <taxon>Bacteroidia</taxon>
        <taxon>Bacteroidales</taxon>
        <taxon>Rikenellaceae</taxon>
        <taxon>Alistipes</taxon>
    </lineage>
</organism>
<keyword evidence="5" id="KW-0998">Cell outer membrane</keyword>
<sequence>MKTKYILLILTAWLTASCSLQEDTEGFSTPGDFYKTKTQCQSAVNSCYIPLKNLYTYKMMIATEGVTDLMYIASGTQDAQLDISPSQPRFGADMWTYGYRGVMYCNMAVTGIENSPIDEKDRNSLVAEAKVLRAFYYYLLTSFFGDVPFYTDDVSDHEVLDRVAKLPRMSAEATRTALIEDLESCLGALPLIRTSEAAGNRAGAAMGHMLIAKLAMWNKDYDKALEAIAVLEQIYGDDLSVYPVSDIPFRMKNTPESIFEVQHTYTAGGLIYTSNVASICMPYPRNSDNVYSNVVIEELGDAATTWSPLRPNSFFYGNLMPEGGEDLRRDMQIITEWNGVKFTSGDAIVTRPFMGPKFWCPDLQAAYDSNNYKVFRYADAVLMAAECYCALLDKDKAMEYLNKVKRRAGIAEYTRFRTYPLLLNEIQNERGRELLGEFQRKFDMVRWGIWYERTAALSDYAKVKTSIQPCHEYYPIPDTEVIYSGGALDNNEYKKYGF</sequence>
<comment type="similarity">
    <text evidence="2">Belongs to the SusD family.</text>
</comment>
<proteinExistence type="inferred from homology"/>
<dbReference type="EMBL" id="BQOL01000001">
    <property type="protein sequence ID" value="GKI18218.1"/>
    <property type="molecule type" value="Genomic_DNA"/>
</dbReference>
<keyword evidence="3 6" id="KW-0732">Signal</keyword>
<dbReference type="SUPFAM" id="SSF48452">
    <property type="entry name" value="TPR-like"/>
    <property type="match status" value="1"/>
</dbReference>
<evidence type="ECO:0000259" key="8">
    <source>
        <dbReference type="Pfam" id="PF14322"/>
    </source>
</evidence>
<evidence type="ECO:0000256" key="1">
    <source>
        <dbReference type="ARBA" id="ARBA00004442"/>
    </source>
</evidence>
<evidence type="ECO:0000256" key="6">
    <source>
        <dbReference type="SAM" id="SignalP"/>
    </source>
</evidence>
<accession>A0AA37P3P0</accession>